<feature type="coiled-coil region" evidence="1">
    <location>
        <begin position="303"/>
        <end position="365"/>
    </location>
</feature>
<proteinExistence type="predicted"/>
<dbReference type="EMBL" id="SDMP01000016">
    <property type="protein sequence ID" value="RYR02500.1"/>
    <property type="molecule type" value="Genomic_DNA"/>
</dbReference>
<evidence type="ECO:0000256" key="1">
    <source>
        <dbReference type="SAM" id="Coils"/>
    </source>
</evidence>
<dbReference type="Proteomes" id="UP000289738">
    <property type="component" value="Chromosome B06"/>
</dbReference>
<dbReference type="STRING" id="3818.A0A444YKN3"/>
<dbReference type="AlphaFoldDB" id="A0A444YKN3"/>
<evidence type="ECO:0000313" key="3">
    <source>
        <dbReference type="Proteomes" id="UP000289738"/>
    </source>
</evidence>
<organism evidence="2 3">
    <name type="scientific">Arachis hypogaea</name>
    <name type="common">Peanut</name>
    <dbReference type="NCBI Taxonomy" id="3818"/>
    <lineage>
        <taxon>Eukaryota</taxon>
        <taxon>Viridiplantae</taxon>
        <taxon>Streptophyta</taxon>
        <taxon>Embryophyta</taxon>
        <taxon>Tracheophyta</taxon>
        <taxon>Spermatophyta</taxon>
        <taxon>Magnoliopsida</taxon>
        <taxon>eudicotyledons</taxon>
        <taxon>Gunneridae</taxon>
        <taxon>Pentapetalae</taxon>
        <taxon>rosids</taxon>
        <taxon>fabids</taxon>
        <taxon>Fabales</taxon>
        <taxon>Fabaceae</taxon>
        <taxon>Papilionoideae</taxon>
        <taxon>50 kb inversion clade</taxon>
        <taxon>dalbergioids sensu lato</taxon>
        <taxon>Dalbergieae</taxon>
        <taxon>Pterocarpus clade</taxon>
        <taxon>Arachis</taxon>
    </lineage>
</organism>
<protein>
    <submittedName>
        <fullName evidence="2">Uncharacterized protein</fullName>
    </submittedName>
</protein>
<sequence length="371" mass="41987">MANGLPSSRNPLPLSHPLLCETEETTHSRPARSHCSPHSPASLSSSNPSLPSLSLSLLLFVVVSPLLRSSSWVAASPFLAGVVSASLLHTVSRRRCFSFPCGFRSSTLAASYFTLKVSSLNICWERKKKGNYQDLAAQFYYYCFLHCQKPKKMISYIVTPSQSCAVRCKEIMNFVEKFTKLLILFKQDGLNKRERAVMSIDKSWIGKPRNTHEYKDGLNKFLDFAFEHRSLGVVRLNALVQCVPFPENYKVWYWHGEEAVGVGSQAHQTSHIVQDDSTSQHPMMNCKLKQKEELIVSLKSTYELNLLEEREEQTKQLGKAKEEQQALISKVSSAESTVIRLEQEVKGEKKLVEELKLQIDSLENIDTLQTK</sequence>
<reference evidence="2 3" key="1">
    <citation type="submission" date="2019-01" db="EMBL/GenBank/DDBJ databases">
        <title>Sequencing of cultivated peanut Arachis hypogaea provides insights into genome evolution and oil improvement.</title>
        <authorList>
            <person name="Chen X."/>
        </authorList>
    </citation>
    <scope>NUCLEOTIDE SEQUENCE [LARGE SCALE GENOMIC DNA]</scope>
    <source>
        <strain evidence="3">cv. Fuhuasheng</strain>
        <tissue evidence="2">Leaves</tissue>
    </source>
</reference>
<comment type="caution">
    <text evidence="2">The sequence shown here is derived from an EMBL/GenBank/DDBJ whole genome shotgun (WGS) entry which is preliminary data.</text>
</comment>
<name>A0A444YKN3_ARAHY</name>
<evidence type="ECO:0000313" key="2">
    <source>
        <dbReference type="EMBL" id="RYR02500.1"/>
    </source>
</evidence>
<keyword evidence="1" id="KW-0175">Coiled coil</keyword>
<keyword evidence="3" id="KW-1185">Reference proteome</keyword>
<accession>A0A444YKN3</accession>
<gene>
    <name evidence="2" type="ORF">Ahy_B06g081290</name>
</gene>